<name>A0A1R3GIG4_COCAP</name>
<dbReference type="Gramene" id="OMO57872">
    <property type="protein sequence ID" value="OMO57872"/>
    <property type="gene ID" value="CCACVL1_25671"/>
</dbReference>
<accession>A0A1R3GIG4</accession>
<dbReference type="Proteomes" id="UP000188268">
    <property type="component" value="Unassembled WGS sequence"/>
</dbReference>
<organism evidence="2 3">
    <name type="scientific">Corchorus capsularis</name>
    <name type="common">Jute</name>
    <dbReference type="NCBI Taxonomy" id="210143"/>
    <lineage>
        <taxon>Eukaryota</taxon>
        <taxon>Viridiplantae</taxon>
        <taxon>Streptophyta</taxon>
        <taxon>Embryophyta</taxon>
        <taxon>Tracheophyta</taxon>
        <taxon>Spermatophyta</taxon>
        <taxon>Magnoliopsida</taxon>
        <taxon>eudicotyledons</taxon>
        <taxon>Gunneridae</taxon>
        <taxon>Pentapetalae</taxon>
        <taxon>rosids</taxon>
        <taxon>malvids</taxon>
        <taxon>Malvales</taxon>
        <taxon>Malvaceae</taxon>
        <taxon>Grewioideae</taxon>
        <taxon>Apeibeae</taxon>
        <taxon>Corchorus</taxon>
    </lineage>
</organism>
<gene>
    <name evidence="2" type="ORF">CCACVL1_25671</name>
</gene>
<feature type="region of interest" description="Disordered" evidence="1">
    <location>
        <begin position="36"/>
        <end position="66"/>
    </location>
</feature>
<reference evidence="2 3" key="1">
    <citation type="submission" date="2013-09" db="EMBL/GenBank/DDBJ databases">
        <title>Corchorus capsularis genome sequencing.</title>
        <authorList>
            <person name="Alam M."/>
            <person name="Haque M.S."/>
            <person name="Islam M.S."/>
            <person name="Emdad E.M."/>
            <person name="Islam M.M."/>
            <person name="Ahmed B."/>
            <person name="Halim A."/>
            <person name="Hossen Q.M.M."/>
            <person name="Hossain M.Z."/>
            <person name="Ahmed R."/>
            <person name="Khan M.M."/>
            <person name="Islam R."/>
            <person name="Rashid M.M."/>
            <person name="Khan S.A."/>
            <person name="Rahman M.S."/>
            <person name="Alam M."/>
        </authorList>
    </citation>
    <scope>NUCLEOTIDE SEQUENCE [LARGE SCALE GENOMIC DNA]</scope>
    <source>
        <strain evidence="3">cv. CVL-1</strain>
        <tissue evidence="2">Whole seedling</tissue>
    </source>
</reference>
<keyword evidence="3" id="KW-1185">Reference proteome</keyword>
<comment type="caution">
    <text evidence="2">The sequence shown here is derived from an EMBL/GenBank/DDBJ whole genome shotgun (WGS) entry which is preliminary data.</text>
</comment>
<dbReference type="EMBL" id="AWWV01014281">
    <property type="protein sequence ID" value="OMO57872.1"/>
    <property type="molecule type" value="Genomic_DNA"/>
</dbReference>
<sequence>MEEDKRSRKSRHGKRRIAWRWGEIFYNVKSQWRQSALREPKVTQRESIHREQGSESRLAMDDDEGS</sequence>
<evidence type="ECO:0000256" key="1">
    <source>
        <dbReference type="SAM" id="MobiDB-lite"/>
    </source>
</evidence>
<dbReference type="AlphaFoldDB" id="A0A1R3GIG4"/>
<evidence type="ECO:0000313" key="3">
    <source>
        <dbReference type="Proteomes" id="UP000188268"/>
    </source>
</evidence>
<evidence type="ECO:0000313" key="2">
    <source>
        <dbReference type="EMBL" id="OMO57872.1"/>
    </source>
</evidence>
<feature type="compositionally biased region" description="Basic and acidic residues" evidence="1">
    <location>
        <begin position="36"/>
        <end position="60"/>
    </location>
</feature>
<proteinExistence type="predicted"/>
<protein>
    <submittedName>
        <fullName evidence="2">Phosphatidate phosphatase LPIN1</fullName>
    </submittedName>
</protein>